<organism evidence="2 3">
    <name type="scientific">Actinocorallia herbida</name>
    <dbReference type="NCBI Taxonomy" id="58109"/>
    <lineage>
        <taxon>Bacteria</taxon>
        <taxon>Bacillati</taxon>
        <taxon>Actinomycetota</taxon>
        <taxon>Actinomycetes</taxon>
        <taxon>Streptosporangiales</taxon>
        <taxon>Thermomonosporaceae</taxon>
        <taxon>Actinocorallia</taxon>
    </lineage>
</organism>
<evidence type="ECO:0000256" key="1">
    <source>
        <dbReference type="SAM" id="SignalP"/>
    </source>
</evidence>
<evidence type="ECO:0008006" key="4">
    <source>
        <dbReference type="Google" id="ProtNLM"/>
    </source>
</evidence>
<dbReference type="EMBL" id="RJKE01000001">
    <property type="protein sequence ID" value="ROO90653.1"/>
    <property type="molecule type" value="Genomic_DNA"/>
</dbReference>
<proteinExistence type="predicted"/>
<accession>A0A3N1DAU9</accession>
<name>A0A3N1DAU9_9ACTN</name>
<sequence>MRIIAVSTGLALLAGGLAFAPPAYAAAGSTLTIKVAAPPAFIGDEVTVTGKLTSGGKALADRDVLVDVAGKRQIVETNGQGLYIAELRVPRSGAFTADFFGDSSYNESTAATPFYNVVYRTGIDGFGAQPRPVAQNKPVNITGRLYRSGLAGREALSGARLDLLFSPDGQNWSYVASAATDGKGKFRFAPTVAQDGTWLVTLPANSAADGWAATEKKIWVDSRYPTRLSASATPKKVKYKGKVRVYGSLGHKVDGLWAALGRVHVAVYFRAKGSSKWRFKDDAWVGADGRYGKKFTATRDGYWRTVYKGTGADFRVTSGKTYVDVR</sequence>
<keyword evidence="1" id="KW-0732">Signal</keyword>
<keyword evidence="3" id="KW-1185">Reference proteome</keyword>
<feature type="chain" id="PRO_5018046779" description="Ig-like domain-containing protein" evidence="1">
    <location>
        <begin position="26"/>
        <end position="326"/>
    </location>
</feature>
<dbReference type="RefSeq" id="WP_123669578.1">
    <property type="nucleotide sequence ID" value="NZ_RJKE01000001.1"/>
</dbReference>
<dbReference type="OrthoDB" id="3447380at2"/>
<dbReference type="Proteomes" id="UP000272400">
    <property type="component" value="Unassembled WGS sequence"/>
</dbReference>
<evidence type="ECO:0000313" key="2">
    <source>
        <dbReference type="EMBL" id="ROO90653.1"/>
    </source>
</evidence>
<reference evidence="2 3" key="1">
    <citation type="submission" date="2018-11" db="EMBL/GenBank/DDBJ databases">
        <title>Sequencing the genomes of 1000 actinobacteria strains.</title>
        <authorList>
            <person name="Klenk H.-P."/>
        </authorList>
    </citation>
    <scope>NUCLEOTIDE SEQUENCE [LARGE SCALE GENOMIC DNA]</scope>
    <source>
        <strain evidence="2 3">DSM 44254</strain>
    </source>
</reference>
<dbReference type="AlphaFoldDB" id="A0A3N1DAU9"/>
<protein>
    <recommendedName>
        <fullName evidence="4">Ig-like domain-containing protein</fullName>
    </recommendedName>
</protein>
<feature type="signal peptide" evidence="1">
    <location>
        <begin position="1"/>
        <end position="25"/>
    </location>
</feature>
<gene>
    <name evidence="2" type="ORF">EDD29_8388</name>
</gene>
<comment type="caution">
    <text evidence="2">The sequence shown here is derived from an EMBL/GenBank/DDBJ whole genome shotgun (WGS) entry which is preliminary data.</text>
</comment>
<evidence type="ECO:0000313" key="3">
    <source>
        <dbReference type="Proteomes" id="UP000272400"/>
    </source>
</evidence>